<dbReference type="AlphaFoldDB" id="X1B5G1"/>
<sequence>MVIEGGQIGLDEGGILKALSKGGGTQVHEEFVYNKKGLLIDKTTTTLEVTAVHVVAALAGAGLIIYGPELLAWLRNIMDVDSGPVVEQFRDAFDPFGWLHKK</sequence>
<protein>
    <submittedName>
        <fullName evidence="1">Uncharacterized protein</fullName>
    </submittedName>
</protein>
<reference evidence="1" key="1">
    <citation type="journal article" date="2014" name="Front. Microbiol.">
        <title>High frequency of phylogenetically diverse reductive dehalogenase-homologous genes in deep subseafloor sedimentary metagenomes.</title>
        <authorList>
            <person name="Kawai M."/>
            <person name="Futagami T."/>
            <person name="Toyoda A."/>
            <person name="Takaki Y."/>
            <person name="Nishi S."/>
            <person name="Hori S."/>
            <person name="Arai W."/>
            <person name="Tsubouchi T."/>
            <person name="Morono Y."/>
            <person name="Uchiyama I."/>
            <person name="Ito T."/>
            <person name="Fujiyama A."/>
            <person name="Inagaki F."/>
            <person name="Takami H."/>
        </authorList>
    </citation>
    <scope>NUCLEOTIDE SEQUENCE</scope>
    <source>
        <strain evidence="1">Expedition CK06-06</strain>
    </source>
</reference>
<accession>X1B5G1</accession>
<dbReference type="EMBL" id="BART01018646">
    <property type="protein sequence ID" value="GAG76512.1"/>
    <property type="molecule type" value="Genomic_DNA"/>
</dbReference>
<gene>
    <name evidence="1" type="ORF">S01H4_35134</name>
</gene>
<name>X1B5G1_9ZZZZ</name>
<comment type="caution">
    <text evidence="1">The sequence shown here is derived from an EMBL/GenBank/DDBJ whole genome shotgun (WGS) entry which is preliminary data.</text>
</comment>
<organism evidence="1">
    <name type="scientific">marine sediment metagenome</name>
    <dbReference type="NCBI Taxonomy" id="412755"/>
    <lineage>
        <taxon>unclassified sequences</taxon>
        <taxon>metagenomes</taxon>
        <taxon>ecological metagenomes</taxon>
    </lineage>
</organism>
<evidence type="ECO:0000313" key="1">
    <source>
        <dbReference type="EMBL" id="GAG76512.1"/>
    </source>
</evidence>
<proteinExistence type="predicted"/>